<dbReference type="PROSITE" id="PS51272">
    <property type="entry name" value="SLH"/>
    <property type="match status" value="2"/>
</dbReference>
<gene>
    <name evidence="8" type="ORF">H8S62_05025</name>
</gene>
<dbReference type="InterPro" id="IPR006626">
    <property type="entry name" value="PbH1"/>
</dbReference>
<dbReference type="InterPro" id="IPR004843">
    <property type="entry name" value="Calcineurin-like_PHP"/>
</dbReference>
<keyword evidence="5" id="KW-0119">Carbohydrate metabolism</keyword>
<evidence type="ECO:0000256" key="3">
    <source>
        <dbReference type="ARBA" id="ARBA00022737"/>
    </source>
</evidence>
<evidence type="ECO:0000313" key="9">
    <source>
        <dbReference type="Proteomes" id="UP000607645"/>
    </source>
</evidence>
<dbReference type="InterPro" id="IPR042281">
    <property type="entry name" value="GpdQ_beta-strand"/>
</dbReference>
<dbReference type="InterPro" id="IPR011050">
    <property type="entry name" value="Pectin_lyase_fold/virulence"/>
</dbReference>
<dbReference type="InterPro" id="IPR029052">
    <property type="entry name" value="Metallo-depent_PP-like"/>
</dbReference>
<feature type="domain" description="SLH" evidence="7">
    <location>
        <begin position="2956"/>
        <end position="3019"/>
    </location>
</feature>
<dbReference type="InterPro" id="IPR053850">
    <property type="entry name" value="Glyco_hydro_123_N_2"/>
</dbReference>
<dbReference type="SUPFAM" id="SSF49899">
    <property type="entry name" value="Concanavalin A-like lectins/glucanases"/>
    <property type="match status" value="2"/>
</dbReference>
<keyword evidence="4" id="KW-0136">Cellulose degradation</keyword>
<sequence length="3119" mass="335883">MVDSQNLLVNHGFENDMEGYSAWGGTDPATNQIISDDVAEGEKALKVSGDGFQGSMLPLIPGAEYTFRAWGKTGGENTGATAWITLNAPGSTTTGDNSLEFAETEWTEKSLTLRNPNVTQAKATAWKDPNPEFLYCDDIRLTVRQTEAGTQYYCSAQTAPAPAPAIGESKPAEYNTLLVSGDNLPRDYGSYLNVVEVDAEGKVTGFASLPVEIGEKKSYSITVTGGTAQPETAMPGDTVTVTADAPPEGMSFAGWTSDTDVTFADAMAVKTTFTMPASPVSMSANYAYPTGTTFYVDSEGGDDSSEGTSADAPWKTLGKVNALTLKPGDRVLLKAGSVFEGQSLSLRGSGSGESPIVVDMYDGDTVGAQAGARPVIHANGVAKADFVIGREGDTGTTSRPGVAYGLHIKNMSHIRVSNLEITNTTGTRQMAVGVVVEAESGRGVVSGVHLDGLYVHDVYGTLTEKTAPNGGIYIITTAANGDVAHATRYDDVSVENCTVANVSRTGISVGSSHSAYYWERHPGGVIPEEVKAKYGHTNVVIRNNYVEESGGDAIVPQFCIAPLIEYNVSSGASQNTKDDYGAMYNAAIWPWRCEDALFQFNEAYGTVNNGDGQAYDCDSSRGTTYQYNYSHDNEGGFMLLCQSQSIESTVRYNISQNDHDSLFLVSNTTPAEIYNNTFYIGENLTKIVDGGSPSHLKNNIFYNNSGKPDLAGWGNFTYDNNLYYGFDSVPGDANKIVADPMFTDAGKGGSGVEGDSAIDTLGGYALREGSPAINAGLPIAGSGGRDYAGNAILGYPDLGAMESGVEGDNTVELWTTNSYVNPFQDFKKTSTPMAGETIDLLMAQNDRESAQILLRSDEDFTISGVEFSSLSDGSNTIDSANIEYNFVDYHNMRNSSGQNASTAIRWGEGGYPDRLSSDPTRTVTAGNTQSIWITVYAPAGTVPGIYTGAAAVKTDKGDFSVTVTAEVVDAEIPSASESVFELSYWQNISGTWNWSGIDPDMYILSGLFPEIKAAGKWSQPWWDYVESAADAMEEARVNVLHVQPLELLMDGGTTVTGYGTEDVEYHFDWSKFDEYIEYFMDRGFIKKLELYHLLNTKYASHTEPTILIPDPAYDANAGFSYTNRPLKVWEVPSYFSPADGDQMAPEVEAFYRQYIPALTDHLYKKGWTDISFQHVEDECISARERKEYLHMVKMFNELVPQEKMILFGDPIDTNNVDFMLEETTMQFPLSSIFDGSREKYAQWIAQNPGTVMMYTCLNPQGDYLNKYIDKPVWQMRVQSWYSYAVDVTGHLHWAWDAGWADAWTDGGANIGVNKTENLNLFNWKGDDFIVWPDIENNGVESSIRAASIRDGAEDYEVFHLLAQRGEDYETWVKEQIGSVVQSNSSYTKDIEVMMAIREQIYRVVNGEMDIYSTVTFDGNGGDPGTTPVKAVTGAVMGSKMPEAPVRPGYLFTGWNTRQDGSGKAFTAETPVTANVTVYAQWISGNDMLSFAVNGTAAVVDAESHTVTARMAHGTDLTALAPVFTLSDGAACTPASGAAADFTAPVAYTVTAGDGTAQVWTVTITAAAADDDNAAVTFEENGGEPALAGLTVAKGSLLAQPEHSMTIVNKVFTGWYKDAGLTQAWDFAADTVTEDITLYAKWVDEFYYSDFTDETGTWRAADGSAFTAATLINDEGAQDGKAVYLPAVAQKHRAVSLLDAGKLTNGTIEMRVKVTGSGEEPILGLSFRSPAENGYYNAAALRASRFDNRLLADSSGNHHAPGTESWADPWTDKTFALKGGKYYDVTFRFYDQAITIIVDGEVVLSGDTSWTGWSTNEGYVGIYGWGPNTNYTIDHIKVTPARTPAQMELTLDLQDGGTPEKSTVTEGSLVKKPADPVRAGHEFLGWTRDADGAKAWNFETDKVYANLTLYAQWRALSGDNAITSFVFQGFEDCPGTIDAVNHTVSVVLPAGTDLKNPLSPAIGLHEKADVKPQNGFGVTFESGVARDYTVTAENGDIQVWKVTVTVMAEGSHRITWHANGGAPVPTQTAVGAGESIAAPAAMTRSGYTFGGWYLDETFETEAVFPIAGVTADVNLYAKWTGEAQAAYVFMSDTHVTGAGDGARLNYAFNAIDKLLPGGYDGLIIAGDMVSDGAGDSQMKYVQDILDAYNPQGADKYVVRGNHDRTDAMETLSEEYYPASYYHVEMGGYHFLMCDSNDFGSAQQSWLSGELAKLKSSEGYDPGEPIFVVMHAPLSGTVLGSGQSFGSSAAVYGILRDYPQAVVLTGHSHRDLYDDRAIHQKDFTSVHLGGMQYIEFDGGRIEGSVPAQTGLVHEDGSQSQMNQAVIATVYSDRLVFDRYDFSVDRHLGTWEVALPLTRDSFAYTEDNRDKESPAFPQDAEITYNMISSGEVEFTYPQAEDNAYVYDYQVELKKDGQSVSSFLTFSQFYAAQIPARKTNRFAGLEPETEYTLEITARDALGNACAEKLTSTFSTTAAGALGSVSCANPSFDLDDAGDVTVDVTSENVPLHSLRFGDTALTPGEDYVITGNKAVIFREYFRQFGAGATVTLDFVFAQGDPTELAIAVTGSSHTVKTARRDFEDGDLSGFETYRQDYTISMNTDSPLKGEKSLQVTTGANGKQMLLDASLPPVQDGILEFDVRPVGADFGAMAFIIRGTDDNHHLAIGCDGTGDWLWINMNGGAETYALVANDSVPLLAGETYHIKMSFYGDHYELYVDDTCVIRTVVPGLTDQPGYVGIHNWGSSARGVVIDDVTLTYAEKNGQPPEPVDAQTPVIIAQPADISVSPGGAAVLSVSAAVSDGGTLSYQWYSSTQDSAQGGTPIAGATDAHYSAPTAFEGTGYYYVVVTNTNGGATGEKTASIASDTAEVIVTAAPSAVPGITRYPIKAGAGEGGSISPAGTVRVERNADKTFTVKADEGYVISDVLVDGTSVGAVERYTFEKVTRAHTITAEFRKTNSETETGFTDVAGDAWYAGAVAYVTEAGLFNGVGGGRFAPMDSMTRAMFFTVLHRMSGEDTGEAGETWYSSAMEWAMALGITDGTAPEADITREQLAVMLYRYAGAEKTRADLSGFTDAGSISGWAVEAMHWAVAEGVITGKSGGMLDPSGPATRAEVAAMLERLIR</sequence>
<dbReference type="Gene3D" id="3.60.21.40">
    <property type="entry name" value="GpdQ, catalytic alpha/beta sandwich domain"/>
    <property type="match status" value="1"/>
</dbReference>
<accession>A0A8J6MC52</accession>
<dbReference type="Gene3D" id="2.60.120.260">
    <property type="entry name" value="Galactose-binding domain-like"/>
    <property type="match status" value="1"/>
</dbReference>
<dbReference type="PANTHER" id="PTHR43143">
    <property type="entry name" value="METALLOPHOSPHOESTERASE, CALCINEURIN SUPERFAMILY"/>
    <property type="match status" value="1"/>
</dbReference>
<dbReference type="Pfam" id="PF00395">
    <property type="entry name" value="SLH"/>
    <property type="match status" value="2"/>
</dbReference>
<dbReference type="InterPro" id="IPR012334">
    <property type="entry name" value="Pectin_lyas_fold"/>
</dbReference>
<dbReference type="Pfam" id="PF03442">
    <property type="entry name" value="CBM_X2"/>
    <property type="match status" value="1"/>
</dbReference>
<evidence type="ECO:0000313" key="8">
    <source>
        <dbReference type="EMBL" id="MBC5736370.1"/>
    </source>
</evidence>
<evidence type="ECO:0000259" key="7">
    <source>
        <dbReference type="PROSITE" id="PS51272"/>
    </source>
</evidence>
<dbReference type="InterPro" id="IPR008979">
    <property type="entry name" value="Galactose-bd-like_sf"/>
</dbReference>
<dbReference type="InterPro" id="IPR013320">
    <property type="entry name" value="ConA-like_dom_sf"/>
</dbReference>
<dbReference type="GO" id="GO:0030313">
    <property type="term" value="C:cell envelope"/>
    <property type="evidence" value="ECO:0007669"/>
    <property type="project" value="UniProtKB-SubCell"/>
</dbReference>
<dbReference type="Gene3D" id="2.60.40.4270">
    <property type="entry name" value="Listeria-Bacteroides repeat domain"/>
    <property type="match status" value="4"/>
</dbReference>
<dbReference type="InterPro" id="IPR042229">
    <property type="entry name" value="Listeria/Bacterioides_rpt_sf"/>
</dbReference>
<keyword evidence="3" id="KW-0677">Repeat</keyword>
<dbReference type="PANTHER" id="PTHR43143:SF1">
    <property type="entry name" value="SERINE_THREONINE-PROTEIN PHOSPHATASE CPPED1"/>
    <property type="match status" value="1"/>
</dbReference>
<dbReference type="EMBL" id="JACOPQ010000003">
    <property type="protein sequence ID" value="MBC5736370.1"/>
    <property type="molecule type" value="Genomic_DNA"/>
</dbReference>
<comment type="subcellular location">
    <subcellularLocation>
        <location evidence="1">Cell envelope</location>
    </subcellularLocation>
</comment>
<dbReference type="SUPFAM" id="SSF81296">
    <property type="entry name" value="E set domains"/>
    <property type="match status" value="1"/>
</dbReference>
<dbReference type="InterPro" id="IPR025150">
    <property type="entry name" value="GH123_cat"/>
</dbReference>
<name>A0A8J6MC52_9FIRM</name>
<evidence type="ECO:0000256" key="2">
    <source>
        <dbReference type="ARBA" id="ARBA00022729"/>
    </source>
</evidence>
<dbReference type="Proteomes" id="UP000607645">
    <property type="component" value="Unassembled WGS sequence"/>
</dbReference>
<dbReference type="Pfam" id="PF00149">
    <property type="entry name" value="Metallophos"/>
    <property type="match status" value="1"/>
</dbReference>
<dbReference type="SUPFAM" id="SSF56300">
    <property type="entry name" value="Metallo-dependent phosphatases"/>
    <property type="match status" value="1"/>
</dbReference>
<feature type="domain" description="SLH" evidence="7">
    <location>
        <begin position="3065"/>
        <end position="3119"/>
    </location>
</feature>
<keyword evidence="6" id="KW-0624">Polysaccharide degradation</keyword>
<dbReference type="Pfam" id="PF18998">
    <property type="entry name" value="Flg_new_2"/>
    <property type="match status" value="1"/>
</dbReference>
<dbReference type="InterPro" id="IPR001119">
    <property type="entry name" value="SLH_dom"/>
</dbReference>
<dbReference type="Gene3D" id="2.60.40.2340">
    <property type="match status" value="2"/>
</dbReference>
<dbReference type="Gene3D" id="2.160.20.10">
    <property type="entry name" value="Single-stranded right-handed beta-helix, Pectin lyase-like"/>
    <property type="match status" value="1"/>
</dbReference>
<dbReference type="InterPro" id="IPR013378">
    <property type="entry name" value="InlB-like_B-rpt"/>
</dbReference>
<dbReference type="SMART" id="SM00710">
    <property type="entry name" value="PbH1"/>
    <property type="match status" value="7"/>
</dbReference>
<dbReference type="InterPro" id="IPR014756">
    <property type="entry name" value="Ig_E-set"/>
</dbReference>
<comment type="caution">
    <text evidence="8">The sequence shown here is derived from an EMBL/GenBank/DDBJ whole genome shotgun (WGS) entry which is preliminary data.</text>
</comment>
<dbReference type="InterPro" id="IPR042283">
    <property type="entry name" value="GpdQ_catalytic"/>
</dbReference>
<dbReference type="Pfam" id="PF09479">
    <property type="entry name" value="Flg_new"/>
    <property type="match status" value="4"/>
</dbReference>
<dbReference type="GO" id="GO:0016787">
    <property type="term" value="F:hydrolase activity"/>
    <property type="evidence" value="ECO:0007669"/>
    <property type="project" value="InterPro"/>
</dbReference>
<evidence type="ECO:0000256" key="4">
    <source>
        <dbReference type="ARBA" id="ARBA00023001"/>
    </source>
</evidence>
<dbReference type="GO" id="GO:0030245">
    <property type="term" value="P:cellulose catabolic process"/>
    <property type="evidence" value="ECO:0007669"/>
    <property type="project" value="UniProtKB-KW"/>
</dbReference>
<dbReference type="InterPro" id="IPR044060">
    <property type="entry name" value="Bacterial_rp_domain"/>
</dbReference>
<evidence type="ECO:0000256" key="1">
    <source>
        <dbReference type="ARBA" id="ARBA00004196"/>
    </source>
</evidence>
<evidence type="ECO:0000256" key="5">
    <source>
        <dbReference type="ARBA" id="ARBA00023277"/>
    </source>
</evidence>
<organism evidence="8 9">
    <name type="scientific">Lawsonibacter faecis</name>
    <dbReference type="NCBI Taxonomy" id="2763052"/>
    <lineage>
        <taxon>Bacteria</taxon>
        <taxon>Bacillati</taxon>
        <taxon>Bacillota</taxon>
        <taxon>Clostridia</taxon>
        <taxon>Eubacteriales</taxon>
        <taxon>Oscillospiraceae</taxon>
        <taxon>Lawsonibacter</taxon>
    </lineage>
</organism>
<dbReference type="Gene3D" id="2.60.40.10">
    <property type="entry name" value="Immunoglobulins"/>
    <property type="match status" value="2"/>
</dbReference>
<keyword evidence="2" id="KW-0732">Signal</keyword>
<dbReference type="SUPFAM" id="SSF49785">
    <property type="entry name" value="Galactose-binding domain-like"/>
    <property type="match status" value="1"/>
</dbReference>
<dbReference type="Gene3D" id="2.60.120.560">
    <property type="entry name" value="Exo-inulinase, domain 1"/>
    <property type="match status" value="2"/>
</dbReference>
<dbReference type="InterPro" id="IPR005102">
    <property type="entry name" value="Carbo-bd_X2"/>
</dbReference>
<reference evidence="8" key="1">
    <citation type="submission" date="2020-08" db="EMBL/GenBank/DDBJ databases">
        <title>Genome public.</title>
        <authorList>
            <person name="Liu C."/>
            <person name="Sun Q."/>
        </authorList>
    </citation>
    <scope>NUCLEOTIDE SEQUENCE</scope>
    <source>
        <strain evidence="8">NSJ-52</strain>
    </source>
</reference>
<dbReference type="InterPro" id="IPR013783">
    <property type="entry name" value="Ig-like_fold"/>
</dbReference>
<protein>
    <submittedName>
        <fullName evidence="8">InlB B-repeat-containing protein</fullName>
    </submittedName>
</protein>
<dbReference type="RefSeq" id="WP_186918688.1">
    <property type="nucleotide sequence ID" value="NZ_JACOPQ010000003.1"/>
</dbReference>
<dbReference type="SUPFAM" id="SSF51126">
    <property type="entry name" value="Pectin lyase-like"/>
    <property type="match status" value="1"/>
</dbReference>
<proteinExistence type="predicted"/>
<keyword evidence="9" id="KW-1185">Reference proteome</keyword>
<dbReference type="Gene3D" id="3.30.750.180">
    <property type="entry name" value="GpdQ, beta-strand dimerisation domain"/>
    <property type="match status" value="1"/>
</dbReference>
<dbReference type="NCBIfam" id="TIGR02543">
    <property type="entry name" value="List_Bact_rpt"/>
    <property type="match status" value="4"/>
</dbReference>
<evidence type="ECO:0000256" key="6">
    <source>
        <dbReference type="ARBA" id="ARBA00023326"/>
    </source>
</evidence>
<dbReference type="InterPro" id="IPR051918">
    <property type="entry name" value="STPP_CPPED1"/>
</dbReference>
<dbReference type="Pfam" id="PF13320">
    <property type="entry name" value="GH123_cat"/>
    <property type="match status" value="1"/>
</dbReference>
<dbReference type="Pfam" id="PF22680">
    <property type="entry name" value="Glyco_hydro_123_N_2"/>
    <property type="match status" value="1"/>
</dbReference>